<evidence type="ECO:0000313" key="2">
    <source>
        <dbReference type="EMBL" id="KAK0481212.1"/>
    </source>
</evidence>
<feature type="chain" id="PRO_5041395054" evidence="1">
    <location>
        <begin position="40"/>
        <end position="197"/>
    </location>
</feature>
<keyword evidence="1" id="KW-0732">Signal</keyword>
<protein>
    <submittedName>
        <fullName evidence="2">Uncharacterized protein</fullName>
    </submittedName>
</protein>
<comment type="caution">
    <text evidence="2">The sequence shown here is derived from an EMBL/GenBank/DDBJ whole genome shotgun (WGS) entry which is preliminary data.</text>
</comment>
<name>A0AA39U9K5_9AGAR</name>
<sequence>MSAKHSTEVSTRLTTLSPCTMWARIFSFGLLLFVACTTAESPVNSGHWHGCTIQGAFDAMGVTFYAIQGALSAFSTNVDVHHAMVIKDDIHILGKQMKDAVACIPVCSIAAINVCNAEGDIKNPPRWKMETLIALKDDFQSTSLTAEIGLLLKKLVSDSDEFDRKFLAAVPPSARIRTDQYYTKMGEQLQQAFGTFC</sequence>
<feature type="signal peptide" evidence="1">
    <location>
        <begin position="1"/>
        <end position="39"/>
    </location>
</feature>
<evidence type="ECO:0000313" key="3">
    <source>
        <dbReference type="Proteomes" id="UP001175228"/>
    </source>
</evidence>
<organism evidence="2 3">
    <name type="scientific">Armillaria luteobubalina</name>
    <dbReference type="NCBI Taxonomy" id="153913"/>
    <lineage>
        <taxon>Eukaryota</taxon>
        <taxon>Fungi</taxon>
        <taxon>Dikarya</taxon>
        <taxon>Basidiomycota</taxon>
        <taxon>Agaricomycotina</taxon>
        <taxon>Agaricomycetes</taxon>
        <taxon>Agaricomycetidae</taxon>
        <taxon>Agaricales</taxon>
        <taxon>Marasmiineae</taxon>
        <taxon>Physalacriaceae</taxon>
        <taxon>Armillaria</taxon>
    </lineage>
</organism>
<dbReference type="Proteomes" id="UP001175228">
    <property type="component" value="Unassembled WGS sequence"/>
</dbReference>
<reference evidence="2" key="1">
    <citation type="submission" date="2023-06" db="EMBL/GenBank/DDBJ databases">
        <authorList>
            <consortium name="Lawrence Berkeley National Laboratory"/>
            <person name="Ahrendt S."/>
            <person name="Sahu N."/>
            <person name="Indic B."/>
            <person name="Wong-Bajracharya J."/>
            <person name="Merenyi Z."/>
            <person name="Ke H.-M."/>
            <person name="Monk M."/>
            <person name="Kocsube S."/>
            <person name="Drula E."/>
            <person name="Lipzen A."/>
            <person name="Balint B."/>
            <person name="Henrissat B."/>
            <person name="Andreopoulos B."/>
            <person name="Martin F.M."/>
            <person name="Harder C.B."/>
            <person name="Rigling D."/>
            <person name="Ford K.L."/>
            <person name="Foster G.D."/>
            <person name="Pangilinan J."/>
            <person name="Papanicolaou A."/>
            <person name="Barry K."/>
            <person name="LaButti K."/>
            <person name="Viragh M."/>
            <person name="Koriabine M."/>
            <person name="Yan M."/>
            <person name="Riley R."/>
            <person name="Champramary S."/>
            <person name="Plett K.L."/>
            <person name="Tsai I.J."/>
            <person name="Slot J."/>
            <person name="Sipos G."/>
            <person name="Plett J."/>
            <person name="Nagy L.G."/>
            <person name="Grigoriev I.V."/>
        </authorList>
    </citation>
    <scope>NUCLEOTIDE SEQUENCE</scope>
    <source>
        <strain evidence="2">HWK02</strain>
    </source>
</reference>
<gene>
    <name evidence="2" type="ORF">EDD18DRAFT_1363164</name>
</gene>
<proteinExistence type="predicted"/>
<dbReference type="EMBL" id="JAUEPU010000073">
    <property type="protein sequence ID" value="KAK0481212.1"/>
    <property type="molecule type" value="Genomic_DNA"/>
</dbReference>
<keyword evidence="3" id="KW-1185">Reference proteome</keyword>
<dbReference type="AlphaFoldDB" id="A0AA39U9K5"/>
<accession>A0AA39U9K5</accession>
<evidence type="ECO:0000256" key="1">
    <source>
        <dbReference type="SAM" id="SignalP"/>
    </source>
</evidence>